<reference evidence="1" key="2">
    <citation type="journal article" date="2022" name="New Phytol.">
        <title>Evolutionary transition to the ectomycorrhizal habit in the genomes of a hyperdiverse lineage of mushroom-forming fungi.</title>
        <authorList>
            <person name="Looney B."/>
            <person name="Miyauchi S."/>
            <person name="Morin E."/>
            <person name="Drula E."/>
            <person name="Courty P.E."/>
            <person name="Kohler A."/>
            <person name="Kuo A."/>
            <person name="LaButti K."/>
            <person name="Pangilinan J."/>
            <person name="Lipzen A."/>
            <person name="Riley R."/>
            <person name="Andreopoulos W."/>
            <person name="He G."/>
            <person name="Johnson J."/>
            <person name="Nolan M."/>
            <person name="Tritt A."/>
            <person name="Barry K.W."/>
            <person name="Grigoriev I.V."/>
            <person name="Nagy L.G."/>
            <person name="Hibbett D."/>
            <person name="Henrissat B."/>
            <person name="Matheny P.B."/>
            <person name="Labbe J."/>
            <person name="Martin F.M."/>
        </authorList>
    </citation>
    <scope>NUCLEOTIDE SEQUENCE</scope>
    <source>
        <strain evidence="1">FP105234-sp</strain>
    </source>
</reference>
<reference evidence="1" key="1">
    <citation type="submission" date="2021-02" db="EMBL/GenBank/DDBJ databases">
        <authorList>
            <consortium name="DOE Joint Genome Institute"/>
            <person name="Ahrendt S."/>
            <person name="Looney B.P."/>
            <person name="Miyauchi S."/>
            <person name="Morin E."/>
            <person name="Drula E."/>
            <person name="Courty P.E."/>
            <person name="Chicoki N."/>
            <person name="Fauchery L."/>
            <person name="Kohler A."/>
            <person name="Kuo A."/>
            <person name="Labutti K."/>
            <person name="Pangilinan J."/>
            <person name="Lipzen A."/>
            <person name="Riley R."/>
            <person name="Andreopoulos W."/>
            <person name="He G."/>
            <person name="Johnson J."/>
            <person name="Barry K.W."/>
            <person name="Grigoriev I.V."/>
            <person name="Nagy L."/>
            <person name="Hibbett D."/>
            <person name="Henrissat B."/>
            <person name="Matheny P.B."/>
            <person name="Labbe J."/>
            <person name="Martin F."/>
        </authorList>
    </citation>
    <scope>NUCLEOTIDE SEQUENCE</scope>
    <source>
        <strain evidence="1">FP105234-sp</strain>
    </source>
</reference>
<feature type="non-terminal residue" evidence="1">
    <location>
        <position position="1"/>
    </location>
</feature>
<dbReference type="Proteomes" id="UP000814033">
    <property type="component" value="Unassembled WGS sequence"/>
</dbReference>
<sequence>MSSISAYALHLASSSQGIDVYGEARHEEVTLSRTDETMISWDSTTHFDSQTAALSTCLRAERPCIYCTSDLDPETFDIQDAPFFASDASSDSHDAPREYENTVMTIQVRHPACSSAHVHDAGCPDRPSAYSTNHGTYHSPSRSEAVCTGTVKVRDLPSILSALAQAMPVIVSSSGTHETSFDYTLPIAHGIRVARRSLEVFSSHLQPRLVCSF</sequence>
<name>A0ACB8RAC4_9AGAM</name>
<gene>
    <name evidence="1" type="ORF">FA95DRAFT_1566307</name>
</gene>
<protein>
    <submittedName>
        <fullName evidence="1">Uncharacterized protein</fullName>
    </submittedName>
</protein>
<evidence type="ECO:0000313" key="1">
    <source>
        <dbReference type="EMBL" id="KAI0040546.1"/>
    </source>
</evidence>
<organism evidence="1 2">
    <name type="scientific">Auriscalpium vulgare</name>
    <dbReference type="NCBI Taxonomy" id="40419"/>
    <lineage>
        <taxon>Eukaryota</taxon>
        <taxon>Fungi</taxon>
        <taxon>Dikarya</taxon>
        <taxon>Basidiomycota</taxon>
        <taxon>Agaricomycotina</taxon>
        <taxon>Agaricomycetes</taxon>
        <taxon>Russulales</taxon>
        <taxon>Auriscalpiaceae</taxon>
        <taxon>Auriscalpium</taxon>
    </lineage>
</organism>
<comment type="caution">
    <text evidence="1">The sequence shown here is derived from an EMBL/GenBank/DDBJ whole genome shotgun (WGS) entry which is preliminary data.</text>
</comment>
<proteinExistence type="predicted"/>
<evidence type="ECO:0000313" key="2">
    <source>
        <dbReference type="Proteomes" id="UP000814033"/>
    </source>
</evidence>
<keyword evidence="2" id="KW-1185">Reference proteome</keyword>
<dbReference type="EMBL" id="MU276187">
    <property type="protein sequence ID" value="KAI0040546.1"/>
    <property type="molecule type" value="Genomic_DNA"/>
</dbReference>
<accession>A0ACB8RAC4</accession>